<evidence type="ECO:0000313" key="2">
    <source>
        <dbReference type="Proteomes" id="UP000054783"/>
    </source>
</evidence>
<name>A0A0V0ZAI8_9BILA</name>
<dbReference type="OrthoDB" id="10377832at2759"/>
<proteinExistence type="predicted"/>
<keyword evidence="2" id="KW-1185">Reference proteome</keyword>
<dbReference type="EMBL" id="JYDQ01000274">
    <property type="protein sequence ID" value="KRY09425.1"/>
    <property type="molecule type" value="Genomic_DNA"/>
</dbReference>
<sequence length="141" mass="15603">MPSAPFDLAMVIWRARPSGGFFKYFIDAQLTQWPRNAHPSTSAHAVSLTTAGAARCRDNDLADDVRALSSSYPRLLASSPWPGHTDYVGVVPFGTMLMMFLLAIEPCRIMYSGLYNFILAAGQMNYDGLTATRPTFVHKRV</sequence>
<accession>A0A0V0ZAI8</accession>
<comment type="caution">
    <text evidence="1">The sequence shown here is derived from an EMBL/GenBank/DDBJ whole genome shotgun (WGS) entry which is preliminary data.</text>
</comment>
<dbReference type="Proteomes" id="UP000054783">
    <property type="component" value="Unassembled WGS sequence"/>
</dbReference>
<reference evidence="1 2" key="1">
    <citation type="submission" date="2015-01" db="EMBL/GenBank/DDBJ databases">
        <title>Evolution of Trichinella species and genotypes.</title>
        <authorList>
            <person name="Korhonen P.K."/>
            <person name="Edoardo P."/>
            <person name="Giuseppe L.R."/>
            <person name="Gasser R.B."/>
        </authorList>
    </citation>
    <scope>NUCLEOTIDE SEQUENCE [LARGE SCALE GENOMIC DNA]</scope>
    <source>
        <strain evidence="1">ISS2496</strain>
    </source>
</reference>
<dbReference type="AlphaFoldDB" id="A0A0V0ZAI8"/>
<evidence type="ECO:0000313" key="1">
    <source>
        <dbReference type="EMBL" id="KRY09425.1"/>
    </source>
</evidence>
<gene>
    <name evidence="1" type="ORF">T12_8504</name>
</gene>
<protein>
    <submittedName>
        <fullName evidence="1">Uncharacterized protein</fullName>
    </submittedName>
</protein>
<organism evidence="1 2">
    <name type="scientific">Trichinella patagoniensis</name>
    <dbReference type="NCBI Taxonomy" id="990121"/>
    <lineage>
        <taxon>Eukaryota</taxon>
        <taxon>Metazoa</taxon>
        <taxon>Ecdysozoa</taxon>
        <taxon>Nematoda</taxon>
        <taxon>Enoplea</taxon>
        <taxon>Dorylaimia</taxon>
        <taxon>Trichinellida</taxon>
        <taxon>Trichinellidae</taxon>
        <taxon>Trichinella</taxon>
    </lineage>
</organism>